<evidence type="ECO:0000256" key="2">
    <source>
        <dbReference type="ARBA" id="ARBA00022448"/>
    </source>
</evidence>
<dbReference type="PIRSF" id="PIRSF006351">
    <property type="entry name" value="PTS_EIIC-Cellobiose"/>
    <property type="match status" value="1"/>
</dbReference>
<dbReference type="PANTHER" id="PTHR33989:SF4">
    <property type="entry name" value="PTS SYSTEM N,N'-DIACETYLCHITOBIOSE-SPECIFIC EIIC COMPONENT"/>
    <property type="match status" value="1"/>
</dbReference>
<name>A0A3Q9F3Q1_9STRE</name>
<evidence type="ECO:0000313" key="12">
    <source>
        <dbReference type="Proteomes" id="UP000272924"/>
    </source>
</evidence>
<evidence type="ECO:0000256" key="9">
    <source>
        <dbReference type="SAM" id="Phobius"/>
    </source>
</evidence>
<feature type="transmembrane region" description="Helical" evidence="9">
    <location>
        <begin position="98"/>
        <end position="116"/>
    </location>
</feature>
<feature type="transmembrane region" description="Helical" evidence="9">
    <location>
        <begin position="359"/>
        <end position="390"/>
    </location>
</feature>
<dbReference type="Proteomes" id="UP000272924">
    <property type="component" value="Chromosome"/>
</dbReference>
<keyword evidence="12" id="KW-1185">Reference proteome</keyword>
<keyword evidence="5 9" id="KW-0812">Transmembrane</keyword>
<dbReference type="GO" id="GO:1902815">
    <property type="term" value="P:N,N'-diacetylchitobiose import"/>
    <property type="evidence" value="ECO:0007669"/>
    <property type="project" value="TreeGrafter"/>
</dbReference>
<comment type="subcellular location">
    <subcellularLocation>
        <location evidence="1">Cell membrane</location>
        <topology evidence="1">Multi-pass membrane protein</topology>
    </subcellularLocation>
</comment>
<feature type="transmembrane region" description="Helical" evidence="9">
    <location>
        <begin position="212"/>
        <end position="235"/>
    </location>
</feature>
<dbReference type="InterPro" id="IPR003352">
    <property type="entry name" value="PTS_EIIC"/>
</dbReference>
<evidence type="ECO:0000256" key="7">
    <source>
        <dbReference type="ARBA" id="ARBA00023136"/>
    </source>
</evidence>
<dbReference type="GO" id="GO:0009401">
    <property type="term" value="P:phosphoenolpyruvate-dependent sugar phosphotransferase system"/>
    <property type="evidence" value="ECO:0007669"/>
    <property type="project" value="InterPro"/>
</dbReference>
<keyword evidence="3 8" id="KW-1003">Cell membrane</keyword>
<proteinExistence type="predicted"/>
<dbReference type="Pfam" id="PF02378">
    <property type="entry name" value="PTS_EIIC"/>
    <property type="match status" value="1"/>
</dbReference>
<dbReference type="InterPro" id="IPR004501">
    <property type="entry name" value="PTS_EIIC_3"/>
</dbReference>
<dbReference type="PANTHER" id="PTHR33989">
    <property type="match status" value="1"/>
</dbReference>
<comment type="function">
    <text evidence="8">The phosphoenolpyruvate-dependent sugar phosphotransferase system (PTS), a major carbohydrate active -transport system, catalyzes the phosphorylation of incoming sugar substrates concomitant with their translocation across the cell membrane.</text>
</comment>
<sequence>MDRILSWIENNLTPVMNKINHNVWIVTLKDSINQVMPLIFLGSIFSMLTLPGSIFDWKWWPNFGIPQGWTMGMISLMMSFLIPFNFMEKNKLRKSRIIAGITGLILYAITITPQLIADNTPGFSHAAFGAGGMFIAIVTGLITGFILKLFGKISFFKEDSNLPDFIRQWFDQMLPIGVVVILGWIIVGILGFDLYNVILTLFRPLQGIAETYWGFIALIVIKGVFYSMGISAWVLVPITMPIMLAGIEANIAGTASNVFTSSFQYAYYTIGGGGCTLGLAFLLLKSKSKKLKSLGKVVVVPSIFNINEPLVFGTVVYNIILMIPMILNCFISASLAYLFTKVIPFAVIPKILFQLWYCPYPICTWLATGGSITSVILVIGIFIITTLVWYPFFKIYEKQYLAEEELEGED</sequence>
<feature type="transmembrane region" description="Helical" evidence="9">
    <location>
        <begin position="35"/>
        <end position="55"/>
    </location>
</feature>
<dbReference type="AlphaFoldDB" id="A0A3Q9F3Q1"/>
<dbReference type="GO" id="GO:0008982">
    <property type="term" value="F:protein-N(PI)-phosphohistidine-sugar phosphotransferase activity"/>
    <property type="evidence" value="ECO:0007669"/>
    <property type="project" value="UniProtKB-UniRule"/>
</dbReference>
<evidence type="ECO:0000256" key="5">
    <source>
        <dbReference type="ARBA" id="ARBA00022692"/>
    </source>
</evidence>
<dbReference type="PROSITE" id="PS51105">
    <property type="entry name" value="PTS_EIIC_TYPE_3"/>
    <property type="match status" value="1"/>
</dbReference>
<dbReference type="GO" id="GO:0005886">
    <property type="term" value="C:plasma membrane"/>
    <property type="evidence" value="ECO:0007669"/>
    <property type="project" value="UniProtKB-SubCell"/>
</dbReference>
<evidence type="ECO:0000313" key="11">
    <source>
        <dbReference type="EMBL" id="AZQ42338.1"/>
    </source>
</evidence>
<dbReference type="InterPro" id="IPR051088">
    <property type="entry name" value="PTS_Sugar-EIIC/EIIB"/>
</dbReference>
<feature type="transmembrane region" description="Helical" evidence="9">
    <location>
        <begin position="265"/>
        <end position="284"/>
    </location>
</feature>
<protein>
    <recommendedName>
        <fullName evidence="8">Permease IIC component</fullName>
    </recommendedName>
</protein>
<gene>
    <name evidence="11" type="ORF">EHW89_07740</name>
</gene>
<dbReference type="InterPro" id="IPR004796">
    <property type="entry name" value="PTS_IIC_cello"/>
</dbReference>
<evidence type="ECO:0000259" key="10">
    <source>
        <dbReference type="PROSITE" id="PS51105"/>
    </source>
</evidence>
<dbReference type="EMBL" id="CP034543">
    <property type="protein sequence ID" value="AZQ42338.1"/>
    <property type="molecule type" value="Genomic_DNA"/>
</dbReference>
<evidence type="ECO:0000256" key="4">
    <source>
        <dbReference type="ARBA" id="ARBA00022597"/>
    </source>
</evidence>
<accession>A0A3Q9F3Q1</accession>
<evidence type="ECO:0000256" key="1">
    <source>
        <dbReference type="ARBA" id="ARBA00004651"/>
    </source>
</evidence>
<keyword evidence="7 8" id="KW-0472">Membrane</keyword>
<feature type="transmembrane region" description="Helical" evidence="9">
    <location>
        <begin position="128"/>
        <end position="151"/>
    </location>
</feature>
<evidence type="ECO:0000256" key="8">
    <source>
        <dbReference type="PIRNR" id="PIRNR006351"/>
    </source>
</evidence>
<organism evidence="11 12">
    <name type="scientific">Streptococcus periodonticum</name>
    <dbReference type="NCBI Taxonomy" id="2490633"/>
    <lineage>
        <taxon>Bacteria</taxon>
        <taxon>Bacillati</taxon>
        <taxon>Bacillota</taxon>
        <taxon>Bacilli</taxon>
        <taxon>Lactobacillales</taxon>
        <taxon>Streptococcaceae</taxon>
        <taxon>Streptococcus</taxon>
    </lineage>
</organism>
<dbReference type="RefSeq" id="WP_126467692.1">
    <property type="nucleotide sequence ID" value="NZ_CP034543.1"/>
</dbReference>
<feature type="transmembrane region" description="Helical" evidence="9">
    <location>
        <begin position="67"/>
        <end position="86"/>
    </location>
</feature>
<feature type="domain" description="PTS EIIC type-3" evidence="10">
    <location>
        <begin position="8"/>
        <end position="392"/>
    </location>
</feature>
<keyword evidence="2 8" id="KW-0813">Transport</keyword>
<evidence type="ECO:0000256" key="6">
    <source>
        <dbReference type="ARBA" id="ARBA00022989"/>
    </source>
</evidence>
<feature type="transmembrane region" description="Helical" evidence="9">
    <location>
        <begin position="172"/>
        <end position="192"/>
    </location>
</feature>
<keyword evidence="4 8" id="KW-0762">Sugar transport</keyword>
<evidence type="ECO:0000256" key="3">
    <source>
        <dbReference type="ARBA" id="ARBA00022475"/>
    </source>
</evidence>
<reference evidence="12" key="1">
    <citation type="submission" date="2018-12" db="EMBL/GenBank/DDBJ databases">
        <title>Genome sequencing of Streptococcus sp. KCOM 2412 (= ChDC F135).</title>
        <authorList>
            <person name="Kook J.-K."/>
            <person name="Park S.-N."/>
            <person name="Lim Y.K."/>
        </authorList>
    </citation>
    <scope>NUCLEOTIDE SEQUENCE [LARGE SCALE GENOMIC DNA]</scope>
    <source>
        <strain evidence="12">KCOM 2412</strain>
    </source>
</reference>
<dbReference type="KEGG" id="spei:EHW89_07740"/>
<keyword evidence="6 9" id="KW-1133">Transmembrane helix</keyword>